<dbReference type="SUPFAM" id="SSF54913">
    <property type="entry name" value="GlnB-like"/>
    <property type="match status" value="1"/>
</dbReference>
<proteinExistence type="predicted"/>
<name>A0A5C5U0C1_9GAMM</name>
<evidence type="ECO:0000259" key="1">
    <source>
        <dbReference type="Pfam" id="PF09413"/>
    </source>
</evidence>
<dbReference type="Proteomes" id="UP000319980">
    <property type="component" value="Unassembled WGS sequence"/>
</dbReference>
<keyword evidence="3" id="KW-1185">Reference proteome</keyword>
<accession>A0A5C5U0C1</accession>
<gene>
    <name evidence="2" type="ORF">FQY83_13410</name>
</gene>
<feature type="domain" description="DUF2007" evidence="1">
    <location>
        <begin position="62"/>
        <end position="123"/>
    </location>
</feature>
<dbReference type="InterPro" id="IPR018551">
    <property type="entry name" value="DUF2007"/>
</dbReference>
<evidence type="ECO:0000313" key="2">
    <source>
        <dbReference type="EMBL" id="TWT19347.1"/>
    </source>
</evidence>
<organism evidence="2 3">
    <name type="scientific">Luteimonas marina</name>
    <dbReference type="NCBI Taxonomy" id="488485"/>
    <lineage>
        <taxon>Bacteria</taxon>
        <taxon>Pseudomonadati</taxon>
        <taxon>Pseudomonadota</taxon>
        <taxon>Gammaproteobacteria</taxon>
        <taxon>Lysobacterales</taxon>
        <taxon>Lysobacteraceae</taxon>
        <taxon>Luteimonas</taxon>
    </lineage>
</organism>
<sequence>MTTLAFAGMTARAPEWRRRCLPGAYDTATATPFTAMSRTSVACPPTTGIRTALRMFTTVASYLDPVEAQIARGLLVAEGIDAHIGDEHLAIANWEWRLAIGGTRVRVADADAVRARAILQAMEAGEYAIDDEAAPADAQLRAPDRESASSRLAWLALILLNIPLPWRRRNAGPAVVRDA</sequence>
<dbReference type="AlphaFoldDB" id="A0A5C5U0C1"/>
<comment type="caution">
    <text evidence="2">The sequence shown here is derived from an EMBL/GenBank/DDBJ whole genome shotgun (WGS) entry which is preliminary data.</text>
</comment>
<reference evidence="2 3" key="1">
    <citation type="journal article" date="2008" name="Int. J. Syst. Evol. Microbiol.">
        <title>Luteimonas marina sp. nov., isolated from seawater.</title>
        <authorList>
            <person name="Baik K.S."/>
            <person name="Park S.C."/>
            <person name="Kim M.S."/>
            <person name="Kim E.M."/>
            <person name="Park C."/>
            <person name="Chun J."/>
            <person name="Seong C.N."/>
        </authorList>
    </citation>
    <scope>NUCLEOTIDE SEQUENCE [LARGE SCALE GENOMIC DNA]</scope>
    <source>
        <strain evidence="2 3">FR1330</strain>
    </source>
</reference>
<dbReference type="InterPro" id="IPR011322">
    <property type="entry name" value="N-reg_PII-like_a/b"/>
</dbReference>
<dbReference type="Gene3D" id="3.30.70.790">
    <property type="entry name" value="UreE, C-terminal domain"/>
    <property type="match status" value="1"/>
</dbReference>
<dbReference type="EMBL" id="VOHK01000005">
    <property type="protein sequence ID" value="TWT19347.1"/>
    <property type="molecule type" value="Genomic_DNA"/>
</dbReference>
<dbReference type="Pfam" id="PF09413">
    <property type="entry name" value="DUF2007"/>
    <property type="match status" value="1"/>
</dbReference>
<evidence type="ECO:0000313" key="3">
    <source>
        <dbReference type="Proteomes" id="UP000319980"/>
    </source>
</evidence>
<protein>
    <recommendedName>
        <fullName evidence="1">DUF2007 domain-containing protein</fullName>
    </recommendedName>
</protein>